<keyword evidence="2" id="KW-0547">Nucleotide-binding</keyword>
<dbReference type="GeneID" id="24608102"/>
<keyword evidence="3" id="KW-0067">ATP-binding</keyword>
<comment type="similarity">
    <text evidence="1">Belongs to the RecA family.</text>
</comment>
<organism evidence="6 7">
    <name type="scientific">Bacillus phage Moonbeam</name>
    <dbReference type="NCBI Taxonomy" id="1540091"/>
    <lineage>
        <taxon>Viruses</taxon>
        <taxon>Duplodnaviria</taxon>
        <taxon>Heunggongvirae</taxon>
        <taxon>Uroviricota</taxon>
        <taxon>Caudoviricetes</taxon>
        <taxon>Herelleviridae</taxon>
        <taxon>Bastillevirinae</taxon>
        <taxon>Moonbeamvirus</taxon>
        <taxon>Moonbeamvirus moonbeam</taxon>
    </lineage>
</organism>
<evidence type="ECO:0000313" key="6">
    <source>
        <dbReference type="EMBL" id="AIW03525.1"/>
    </source>
</evidence>
<reference evidence="6 7" key="1">
    <citation type="submission" date="2014-07" db="EMBL/GenBank/DDBJ databases">
        <title>Complete Genome of Bacillus megaterium Myophage Moonbeam.</title>
        <authorList>
            <person name="Cadungog J.N."/>
            <person name="Khatemi B.E."/>
            <person name="Hernandez A.C."/>
            <person name="Everett G.F.K."/>
        </authorList>
    </citation>
    <scope>NUCLEOTIDE SEQUENCE [LARGE SCALE GENOMIC DNA]</scope>
</reference>
<evidence type="ECO:0000256" key="3">
    <source>
        <dbReference type="ARBA" id="ARBA00022840"/>
    </source>
</evidence>
<evidence type="ECO:0000256" key="1">
    <source>
        <dbReference type="ARBA" id="ARBA00009391"/>
    </source>
</evidence>
<evidence type="ECO:0000259" key="5">
    <source>
        <dbReference type="PROSITE" id="PS50163"/>
    </source>
</evidence>
<dbReference type="PANTHER" id="PTHR45900:SF1">
    <property type="entry name" value="MITOCHONDRIAL DNA REPAIR PROTEIN RECA HOMOLOG-RELATED"/>
    <property type="match status" value="1"/>
</dbReference>
<dbReference type="Proteomes" id="UP000030207">
    <property type="component" value="Segment"/>
</dbReference>
<dbReference type="InterPro" id="IPR049428">
    <property type="entry name" value="RecA-like_N"/>
</dbReference>
<dbReference type="PANTHER" id="PTHR45900">
    <property type="entry name" value="RECA"/>
    <property type="match status" value="1"/>
</dbReference>
<dbReference type="GO" id="GO:0005524">
    <property type="term" value="F:ATP binding"/>
    <property type="evidence" value="ECO:0007669"/>
    <property type="project" value="UniProtKB-KW"/>
</dbReference>
<dbReference type="Gene3D" id="3.40.50.300">
    <property type="entry name" value="P-loop containing nucleotide triphosphate hydrolases"/>
    <property type="match status" value="1"/>
</dbReference>
<evidence type="ECO:0000256" key="4">
    <source>
        <dbReference type="ARBA" id="ARBA00023172"/>
    </source>
</evidence>
<dbReference type="PROSITE" id="PS50163">
    <property type="entry name" value="RECA_3"/>
    <property type="match status" value="1"/>
</dbReference>
<gene>
    <name evidence="6" type="ORF">CPT_Moonbeam127</name>
</gene>
<dbReference type="KEGG" id="vg:24608102"/>
<dbReference type="Pfam" id="PF00154">
    <property type="entry name" value="RecA_N"/>
    <property type="match status" value="1"/>
</dbReference>
<evidence type="ECO:0000256" key="2">
    <source>
        <dbReference type="ARBA" id="ARBA00022741"/>
    </source>
</evidence>
<dbReference type="GO" id="GO:0006281">
    <property type="term" value="P:DNA repair"/>
    <property type="evidence" value="ECO:0007669"/>
    <property type="project" value="InterPro"/>
</dbReference>
<dbReference type="InterPro" id="IPR027417">
    <property type="entry name" value="P-loop_NTPase"/>
</dbReference>
<evidence type="ECO:0000313" key="7">
    <source>
        <dbReference type="Proteomes" id="UP000030207"/>
    </source>
</evidence>
<sequence length="402" mass="44211">MAKKKKSNKPVEIDFSSMGDDVGLTLLHDATFSAILDRLPTFFPELDYAIGGGFPFGRMVEIAGKNSAGKSVLTQHAARVAIELGCIVVLIDVEGTADRERLADLNIDTRRILVKQPDLDKGEALTVESVGKTIETVLETFPDRYPGVPLVFIWDSVGQTLSEAQFNKDFGEKTVGAQANAITQLIGKLAQPLAATKSLFLAINQVRDDIGGNPMFATTKVPGGKAWEHYASLRLVVQKKQAIDKTVSGKKVKLGHIMGVKVNKSKVCTPHRTADLFLLSESGLDYEYNLIEQAIVEKFAAKPGQSYEYTDSHGTTHKKTREAFLEWMRNDPEGNAVREDILNRLSAIYFPEGYTALKNENLDISQWMDTVHEVGLQTLAEVSDSPDDIVSQIQNEIDGEKA</sequence>
<dbReference type="RefSeq" id="YP_009151690.1">
    <property type="nucleotide sequence ID" value="NC_027374.1"/>
</dbReference>
<keyword evidence="4" id="KW-0233">DNA recombination</keyword>
<keyword evidence="7" id="KW-1185">Reference proteome</keyword>
<dbReference type="InterPro" id="IPR013765">
    <property type="entry name" value="DNA_recomb/repair_RecA"/>
</dbReference>
<dbReference type="PRINTS" id="PR00142">
    <property type="entry name" value="RECA"/>
</dbReference>
<dbReference type="SUPFAM" id="SSF52540">
    <property type="entry name" value="P-loop containing nucleoside triphosphate hydrolases"/>
    <property type="match status" value="1"/>
</dbReference>
<dbReference type="GO" id="GO:0003697">
    <property type="term" value="F:single-stranded DNA binding"/>
    <property type="evidence" value="ECO:0007669"/>
    <property type="project" value="InterPro"/>
</dbReference>
<dbReference type="GO" id="GO:0008094">
    <property type="term" value="F:ATP-dependent activity, acting on DNA"/>
    <property type="evidence" value="ECO:0007669"/>
    <property type="project" value="InterPro"/>
</dbReference>
<accession>A0A0A0RN74</accession>
<dbReference type="GO" id="GO:0006310">
    <property type="term" value="P:DNA recombination"/>
    <property type="evidence" value="ECO:0007669"/>
    <property type="project" value="UniProtKB-KW"/>
</dbReference>
<name>A0A0A0RN74_9CAUD</name>
<dbReference type="InterPro" id="IPR020587">
    <property type="entry name" value="RecA_monomer-monomer_interface"/>
</dbReference>
<proteinExistence type="inferred from homology"/>
<feature type="domain" description="RecA family profile 2" evidence="5">
    <location>
        <begin position="220"/>
        <end position="289"/>
    </location>
</feature>
<protein>
    <submittedName>
        <fullName evidence="6">DNA recombination and repair protein</fullName>
    </submittedName>
</protein>
<dbReference type="EMBL" id="KM236246">
    <property type="protein sequence ID" value="AIW03525.1"/>
    <property type="molecule type" value="Genomic_DNA"/>
</dbReference>
<dbReference type="OrthoDB" id="5186at10239"/>